<evidence type="ECO:0000313" key="2">
    <source>
        <dbReference type="Proteomes" id="UP000027491"/>
    </source>
</evidence>
<dbReference type="EMBL" id="KJ567043">
    <property type="protein sequence ID" value="AID58973.1"/>
    <property type="molecule type" value="Genomic_DNA"/>
</dbReference>
<dbReference type="RefSeq" id="YP_009124896.1">
    <property type="nucleotide sequence ID" value="NC_026590.1"/>
</dbReference>
<protein>
    <submittedName>
        <fullName evidence="1">Uncharacterized protein</fullName>
    </submittedName>
</protein>
<proteinExistence type="predicted"/>
<name>A0A068F3P4_9CAUD</name>
<dbReference type="OrthoDB" id="18439at10239"/>
<sequence>MKMFDASVDLATISTIELHTVADELEAHIWHPTVMLKPSYQRQSKQRLQQLLDELDARWAAVWRHPDNEELSNDLYRIYLTT</sequence>
<dbReference type="KEGG" id="vg:23679663"/>
<dbReference type="GeneID" id="23679663"/>
<gene>
    <name evidence="1" type="primary">157</name>
    <name evidence="1" type="ORF">PBI_GAIA_157</name>
</gene>
<keyword evidence="2" id="KW-1185">Reference proteome</keyword>
<organism evidence="1 2">
    <name type="scientific">Mycobacterium phage Gaia</name>
    <dbReference type="NCBI Taxonomy" id="1486472"/>
    <lineage>
        <taxon>Viruses</taxon>
        <taxon>Duplodnaviria</taxon>
        <taxon>Heunggongvirae</taxon>
        <taxon>Uroviricota</taxon>
        <taxon>Caudoviricetes</taxon>
        <taxon>Gaiavirus</taxon>
        <taxon>Gaiavirus gaia</taxon>
    </lineage>
</organism>
<evidence type="ECO:0000313" key="1">
    <source>
        <dbReference type="EMBL" id="AID58973.1"/>
    </source>
</evidence>
<reference evidence="1 2" key="1">
    <citation type="submission" date="2014-03" db="EMBL/GenBank/DDBJ databases">
        <authorList>
            <person name="Yoder B.A."/>
            <person name="Colicchio M.A."/>
            <person name="Schafer C.E."/>
            <person name="Abrahim M.R."/>
            <person name="Adkins N.L."/>
            <person name="Burke K.A."/>
            <person name="Churilla B.M."/>
            <person name="Cohen K.L."/>
            <person name="Fasoranti T.O."/>
            <person name="Genkil J.S."/>
            <person name="Kramer Z.J."/>
            <person name="Prout A.K."/>
            <person name="Schwarz A.G."/>
            <person name="Tish M."/>
            <person name="Vispute N."/>
            <person name="Wilkes K.E."/>
            <person name="Williams C.R."/>
            <person name="Xiao X."/>
            <person name="Yu V.J."/>
            <person name="Lapin J.S."/>
            <person name="Ott C.T."/>
            <person name="Walburn T.D."/>
            <person name="Bradley K.W."/>
            <person name="Clarke D.Q."/>
            <person name="Lewis M.F."/>
            <person name="Barker L.P."/>
            <person name="Bailey C."/>
            <person name="Asai D.J."/>
            <person name="Bowman C.A."/>
            <person name="Russell D.A."/>
            <person name="Pope W.H."/>
            <person name="Jacobs-Sera D."/>
            <person name="Hendrix R.W."/>
            <person name="Hatfull G.F."/>
        </authorList>
    </citation>
    <scope>NUCLEOTIDE SEQUENCE [LARGE SCALE GENOMIC DNA]</scope>
</reference>
<accession>A0A068F3P4</accession>
<dbReference type="Proteomes" id="UP000027491">
    <property type="component" value="Segment"/>
</dbReference>